<keyword evidence="8" id="KW-1185">Reference proteome</keyword>
<dbReference type="EMBL" id="KV453843">
    <property type="protein sequence ID" value="ODV89681.1"/>
    <property type="molecule type" value="Genomic_DNA"/>
</dbReference>
<evidence type="ECO:0000256" key="2">
    <source>
        <dbReference type="ARBA" id="ARBA00004496"/>
    </source>
</evidence>
<evidence type="ECO:0000256" key="1">
    <source>
        <dbReference type="ARBA" id="ARBA00004123"/>
    </source>
</evidence>
<keyword evidence="4" id="KW-0963">Cytoplasm</keyword>
<accession>A0A1E4TD43</accession>
<dbReference type="Pfam" id="PF04856">
    <property type="entry name" value="Securin"/>
    <property type="match status" value="1"/>
</dbReference>
<dbReference type="GO" id="GO:0051276">
    <property type="term" value="P:chromosome organization"/>
    <property type="evidence" value="ECO:0007669"/>
    <property type="project" value="InterPro"/>
</dbReference>
<keyword evidence="5" id="KW-0539">Nucleus</keyword>
<evidence type="ECO:0000256" key="3">
    <source>
        <dbReference type="ARBA" id="ARBA00009264"/>
    </source>
</evidence>
<evidence type="ECO:0000256" key="5">
    <source>
        <dbReference type="ARBA" id="ARBA00023242"/>
    </source>
</evidence>
<comment type="subcellular location">
    <subcellularLocation>
        <location evidence="2">Cytoplasm</location>
    </subcellularLocation>
    <subcellularLocation>
        <location evidence="1">Nucleus</location>
    </subcellularLocation>
</comment>
<evidence type="ECO:0000313" key="7">
    <source>
        <dbReference type="EMBL" id="ODV89681.1"/>
    </source>
</evidence>
<reference evidence="8" key="1">
    <citation type="submission" date="2016-02" db="EMBL/GenBank/DDBJ databases">
        <title>Comparative genomics of biotechnologically important yeasts.</title>
        <authorList>
            <consortium name="DOE Joint Genome Institute"/>
            <person name="Riley R."/>
            <person name="Haridas S."/>
            <person name="Wolfe K.H."/>
            <person name="Lopes M.R."/>
            <person name="Hittinger C.T."/>
            <person name="Goker M."/>
            <person name="Salamov A."/>
            <person name="Wisecaver J."/>
            <person name="Long T.M."/>
            <person name="Aerts A.L."/>
            <person name="Barry K."/>
            <person name="Choi C."/>
            <person name="Clum A."/>
            <person name="Coughlan A.Y."/>
            <person name="Deshpande S."/>
            <person name="Douglass A.P."/>
            <person name="Hanson S.J."/>
            <person name="Klenk H.-P."/>
            <person name="Labutti K."/>
            <person name="Lapidus A."/>
            <person name="Lindquist E."/>
            <person name="Lipzen A."/>
            <person name="Meier-Kolthoff J.P."/>
            <person name="Ohm R.A."/>
            <person name="Otillar R.P."/>
            <person name="Pangilinan J."/>
            <person name="Peng Y."/>
            <person name="Rokas A."/>
            <person name="Rosa C.A."/>
            <person name="Scheuner C."/>
            <person name="Sibirny A.A."/>
            <person name="Slot J.C."/>
            <person name="Stielow J.B."/>
            <person name="Sun H."/>
            <person name="Kurtzman C.P."/>
            <person name="Blackwell M."/>
            <person name="Jeffries T.W."/>
            <person name="Grigoriev I.V."/>
        </authorList>
    </citation>
    <scope>NUCLEOTIDE SEQUENCE [LARGE SCALE GENOMIC DNA]</scope>
    <source>
        <strain evidence="8">NRRL Y-17796</strain>
    </source>
</reference>
<feature type="region of interest" description="Disordered" evidence="6">
    <location>
        <begin position="84"/>
        <end position="109"/>
    </location>
</feature>
<organism evidence="7 8">
    <name type="scientific">Tortispora caseinolytica NRRL Y-17796</name>
    <dbReference type="NCBI Taxonomy" id="767744"/>
    <lineage>
        <taxon>Eukaryota</taxon>
        <taxon>Fungi</taxon>
        <taxon>Dikarya</taxon>
        <taxon>Ascomycota</taxon>
        <taxon>Saccharomycotina</taxon>
        <taxon>Trigonopsidomycetes</taxon>
        <taxon>Trigonopsidales</taxon>
        <taxon>Trigonopsidaceae</taxon>
        <taxon>Tortispora</taxon>
    </lineage>
</organism>
<dbReference type="Proteomes" id="UP000095023">
    <property type="component" value="Unassembled WGS sequence"/>
</dbReference>
<evidence type="ECO:0000313" key="8">
    <source>
        <dbReference type="Proteomes" id="UP000095023"/>
    </source>
</evidence>
<dbReference type="GO" id="GO:0005634">
    <property type="term" value="C:nucleus"/>
    <property type="evidence" value="ECO:0007669"/>
    <property type="project" value="UniProtKB-SubCell"/>
</dbReference>
<dbReference type="AlphaFoldDB" id="A0A1E4TD43"/>
<evidence type="ECO:0008006" key="9">
    <source>
        <dbReference type="Google" id="ProtNLM"/>
    </source>
</evidence>
<evidence type="ECO:0000256" key="4">
    <source>
        <dbReference type="ARBA" id="ARBA00022490"/>
    </source>
</evidence>
<comment type="similarity">
    <text evidence="3">Belongs to the securin family.</text>
</comment>
<evidence type="ECO:0000256" key="6">
    <source>
        <dbReference type="SAM" id="MobiDB-lite"/>
    </source>
</evidence>
<name>A0A1E4TD43_9ASCO</name>
<sequence length="165" mass="18618">MDIYRDVRSARKTPKARVKFVQDENALAGKRVVSKTPLKQVQTPRRVLGGKDTNLQGGTEFKTPAPTRFARKIEVKKDVVPVEEISDHSESSIEYCPPPEEPLPFSPEDDPIDFKKFANTFTHPQGSLSSLMHVKRPVIESPEFQPFDIDEDLLKALDSDESVEL</sequence>
<protein>
    <recommendedName>
        <fullName evidence="9">Securin</fullName>
    </recommendedName>
</protein>
<proteinExistence type="inferred from homology"/>
<feature type="compositionally biased region" description="Pro residues" evidence="6">
    <location>
        <begin position="96"/>
        <end position="105"/>
    </location>
</feature>
<dbReference type="InterPro" id="IPR006940">
    <property type="entry name" value="Securin_separation_inhibitor"/>
</dbReference>
<dbReference type="GO" id="GO:0005737">
    <property type="term" value="C:cytoplasm"/>
    <property type="evidence" value="ECO:0007669"/>
    <property type="project" value="UniProtKB-SubCell"/>
</dbReference>
<gene>
    <name evidence="7" type="ORF">CANCADRAFT_46094</name>
</gene>